<proteinExistence type="predicted"/>
<dbReference type="EMBL" id="CAJHIR010000023">
    <property type="protein sequence ID" value="CAD6493220.1"/>
    <property type="molecule type" value="Genomic_DNA"/>
</dbReference>
<keyword evidence="1" id="KW-0472">Membrane</keyword>
<reference evidence="2" key="1">
    <citation type="submission" date="2020-10" db="EMBL/GenBank/DDBJ databases">
        <authorList>
            <person name="Hahn C.J."/>
            <person name="Laso-Perez R."/>
            <person name="Vulcano F."/>
            <person name="Vaziourakis K.-M."/>
            <person name="Stokke R."/>
            <person name="Steen I.H."/>
            <person name="Teske A."/>
            <person name="Boetius A."/>
            <person name="Liebeke M."/>
            <person name="Amann R."/>
            <person name="Knittel K."/>
        </authorList>
    </citation>
    <scope>NUCLEOTIDE SEQUENCE</scope>
    <source>
        <strain evidence="2">Gfbio:e3339647-f889-4370-9287-4fb5cb688e4c:AG392J18_GoMArc1</strain>
    </source>
</reference>
<organism evidence="2 3">
    <name type="scientific">Candidatus Argoarchaeum ethanivorans</name>
    <dbReference type="NCBI Taxonomy" id="2608793"/>
    <lineage>
        <taxon>Archaea</taxon>
        <taxon>Methanobacteriati</taxon>
        <taxon>Methanobacteriota</taxon>
        <taxon>Stenosarchaea group</taxon>
        <taxon>Methanomicrobia</taxon>
        <taxon>Methanosarcinales</taxon>
        <taxon>Methanosarcinales incertae sedis</taxon>
        <taxon>GOM Arc I cluster</taxon>
        <taxon>Candidatus Argoarchaeum</taxon>
    </lineage>
</organism>
<evidence type="ECO:0000313" key="3">
    <source>
        <dbReference type="Proteomes" id="UP000612009"/>
    </source>
</evidence>
<dbReference type="Proteomes" id="UP000612009">
    <property type="component" value="Unassembled WGS sequence"/>
</dbReference>
<protein>
    <submittedName>
        <fullName evidence="2">Uncharacterized protein</fullName>
    </submittedName>
</protein>
<comment type="caution">
    <text evidence="2">The sequence shown here is derived from an EMBL/GenBank/DDBJ whole genome shotgun (WGS) entry which is preliminary data.</text>
</comment>
<sequence length="30" mass="3242">MMVTLSLPIIFAIIAIFCSGIAVLYVKGEK</sequence>
<keyword evidence="1" id="KW-1133">Transmembrane helix</keyword>
<dbReference type="AlphaFoldDB" id="A0A811TBV6"/>
<gene>
    <name evidence="2" type="ORF">LAKADJCE_00467</name>
</gene>
<evidence type="ECO:0000256" key="1">
    <source>
        <dbReference type="SAM" id="Phobius"/>
    </source>
</evidence>
<name>A0A811TBV6_9EURY</name>
<accession>A0A811TBV6</accession>
<keyword evidence="1" id="KW-0812">Transmembrane</keyword>
<evidence type="ECO:0000313" key="2">
    <source>
        <dbReference type="EMBL" id="CAD6493220.1"/>
    </source>
</evidence>
<feature type="transmembrane region" description="Helical" evidence="1">
    <location>
        <begin position="6"/>
        <end position="26"/>
    </location>
</feature>